<dbReference type="GO" id="GO:0005886">
    <property type="term" value="C:plasma membrane"/>
    <property type="evidence" value="ECO:0007669"/>
    <property type="project" value="TreeGrafter"/>
</dbReference>
<dbReference type="GO" id="GO:0005249">
    <property type="term" value="F:voltage-gated potassium channel activity"/>
    <property type="evidence" value="ECO:0007669"/>
    <property type="project" value="TreeGrafter"/>
</dbReference>
<accession>G0R3L7</accession>
<organism evidence="3 4">
    <name type="scientific">Ichthyophthirius multifiliis</name>
    <name type="common">White spot disease agent</name>
    <name type="synonym">Ich</name>
    <dbReference type="NCBI Taxonomy" id="5932"/>
    <lineage>
        <taxon>Eukaryota</taxon>
        <taxon>Sar</taxon>
        <taxon>Alveolata</taxon>
        <taxon>Ciliophora</taxon>
        <taxon>Intramacronucleata</taxon>
        <taxon>Oligohymenophorea</taxon>
        <taxon>Hymenostomatida</taxon>
        <taxon>Ophryoglenina</taxon>
        <taxon>Ichthyophthirius</taxon>
    </lineage>
</organism>
<evidence type="ECO:0000256" key="1">
    <source>
        <dbReference type="SAM" id="Phobius"/>
    </source>
</evidence>
<dbReference type="InterPro" id="IPR050818">
    <property type="entry name" value="KCNH_animal-type"/>
</dbReference>
<keyword evidence="4" id="KW-1185">Reference proteome</keyword>
<dbReference type="InterPro" id="IPR014710">
    <property type="entry name" value="RmlC-like_jellyroll"/>
</dbReference>
<gene>
    <name evidence="3" type="ORF">IMG5_186250</name>
</gene>
<dbReference type="Gene3D" id="1.10.287.70">
    <property type="match status" value="1"/>
</dbReference>
<proteinExistence type="predicted"/>
<sequence>MITVGYGDVLPTNPKEYVLCIITMLVSCGVFAYAVNQIGSIFELLFKQEKELKEMIYRISNYMHLKKVSKELQFEIREYLQYYWREEKNRDTEQEEKIIGQLSDNLKDLLALEANNLVLKDSVVFRNNFSESVIRLTVPLIKESRITPEEVITVECGRDDSCIYFIEKGQVEVFIDQFRKSRTYLRKIIGYIGRVIWILRLYER</sequence>
<dbReference type="InterPro" id="IPR013099">
    <property type="entry name" value="K_chnl_dom"/>
</dbReference>
<dbReference type="Proteomes" id="UP000008983">
    <property type="component" value="Unassembled WGS sequence"/>
</dbReference>
<keyword evidence="1" id="KW-0812">Transmembrane</keyword>
<keyword evidence="1" id="KW-0472">Membrane</keyword>
<evidence type="ECO:0000313" key="3">
    <source>
        <dbReference type="EMBL" id="EGR27939.1"/>
    </source>
</evidence>
<dbReference type="eggNOG" id="KOG0500">
    <property type="taxonomic scope" value="Eukaryota"/>
</dbReference>
<dbReference type="PANTHER" id="PTHR10217:SF435">
    <property type="entry name" value="POTASSIUM VOLTAGE-GATED CHANNEL PROTEIN EAG"/>
    <property type="match status" value="1"/>
</dbReference>
<dbReference type="RefSeq" id="XP_004027284.1">
    <property type="nucleotide sequence ID" value="XM_004027235.1"/>
</dbReference>
<keyword evidence="1" id="KW-1133">Transmembrane helix</keyword>
<name>G0R3L7_ICHMU</name>
<dbReference type="Pfam" id="PF07885">
    <property type="entry name" value="Ion_trans_2"/>
    <property type="match status" value="1"/>
</dbReference>
<dbReference type="Gene3D" id="2.60.120.10">
    <property type="entry name" value="Jelly Rolls"/>
    <property type="match status" value="1"/>
</dbReference>
<dbReference type="EMBL" id="GL984307">
    <property type="protein sequence ID" value="EGR27939.1"/>
    <property type="molecule type" value="Genomic_DNA"/>
</dbReference>
<feature type="transmembrane region" description="Helical" evidence="1">
    <location>
        <begin position="16"/>
        <end position="35"/>
    </location>
</feature>
<dbReference type="AlphaFoldDB" id="G0R3L7"/>
<reference evidence="3 4" key="1">
    <citation type="submission" date="2011-07" db="EMBL/GenBank/DDBJ databases">
        <authorList>
            <person name="Coyne R."/>
            <person name="Brami D."/>
            <person name="Johnson J."/>
            <person name="Hostetler J."/>
            <person name="Hannick L."/>
            <person name="Clark T."/>
            <person name="Cassidy-Hanley D."/>
            <person name="Inman J."/>
        </authorList>
    </citation>
    <scope>NUCLEOTIDE SEQUENCE [LARGE SCALE GENOMIC DNA]</scope>
    <source>
        <strain evidence="3 4">G5</strain>
    </source>
</reference>
<dbReference type="SUPFAM" id="SSF51206">
    <property type="entry name" value="cAMP-binding domain-like"/>
    <property type="match status" value="1"/>
</dbReference>
<dbReference type="SUPFAM" id="SSF81324">
    <property type="entry name" value="Voltage-gated potassium channels"/>
    <property type="match status" value="1"/>
</dbReference>
<evidence type="ECO:0000259" key="2">
    <source>
        <dbReference type="Pfam" id="PF07885"/>
    </source>
</evidence>
<dbReference type="STRING" id="857967.G0R3L7"/>
<dbReference type="OMA" id="CEMLIIV"/>
<dbReference type="Gene3D" id="1.10.287.630">
    <property type="entry name" value="Helix hairpin bin"/>
    <property type="match status" value="1"/>
</dbReference>
<dbReference type="PANTHER" id="PTHR10217">
    <property type="entry name" value="VOLTAGE AND LIGAND GATED POTASSIUM CHANNEL"/>
    <property type="match status" value="1"/>
</dbReference>
<dbReference type="OrthoDB" id="421226at2759"/>
<dbReference type="GO" id="GO:0042391">
    <property type="term" value="P:regulation of membrane potential"/>
    <property type="evidence" value="ECO:0007669"/>
    <property type="project" value="TreeGrafter"/>
</dbReference>
<dbReference type="InParanoid" id="G0R3L7"/>
<protein>
    <recommendedName>
        <fullName evidence="2">Potassium channel domain-containing protein</fullName>
    </recommendedName>
</protein>
<dbReference type="GeneID" id="14904017"/>
<evidence type="ECO:0000313" key="4">
    <source>
        <dbReference type="Proteomes" id="UP000008983"/>
    </source>
</evidence>
<dbReference type="InterPro" id="IPR018490">
    <property type="entry name" value="cNMP-bd_dom_sf"/>
</dbReference>
<feature type="domain" description="Potassium channel" evidence="2">
    <location>
        <begin position="2"/>
        <end position="42"/>
    </location>
</feature>